<dbReference type="SUPFAM" id="SSF103032">
    <property type="entry name" value="Hypothetical protein YwqG"/>
    <property type="match status" value="1"/>
</dbReference>
<dbReference type="Gene3D" id="2.30.320.10">
    <property type="entry name" value="YwqG-like"/>
    <property type="match status" value="1"/>
</dbReference>
<dbReference type="Proteomes" id="UP001281761">
    <property type="component" value="Unassembled WGS sequence"/>
</dbReference>
<gene>
    <name evidence="1" type="ORF">BLNAU_2871</name>
</gene>
<organism evidence="1 2">
    <name type="scientific">Blattamonas nauphoetae</name>
    <dbReference type="NCBI Taxonomy" id="2049346"/>
    <lineage>
        <taxon>Eukaryota</taxon>
        <taxon>Metamonada</taxon>
        <taxon>Preaxostyla</taxon>
        <taxon>Oxymonadida</taxon>
        <taxon>Blattamonas</taxon>
    </lineage>
</organism>
<evidence type="ECO:0008006" key="3">
    <source>
        <dbReference type="Google" id="ProtNLM"/>
    </source>
</evidence>
<dbReference type="InterPro" id="IPR015315">
    <property type="entry name" value="DUF1963"/>
</dbReference>
<dbReference type="InterPro" id="IPR035948">
    <property type="entry name" value="YwqG-like_sf"/>
</dbReference>
<dbReference type="PANTHER" id="PTHR36436:SF6">
    <property type="entry name" value="SLL5081 PROTEIN"/>
    <property type="match status" value="1"/>
</dbReference>
<dbReference type="PANTHER" id="PTHR36436">
    <property type="entry name" value="SLL5081 PROTEIN"/>
    <property type="match status" value="1"/>
</dbReference>
<name>A0ABQ9YEZ7_9EUKA</name>
<keyword evidence="2" id="KW-1185">Reference proteome</keyword>
<reference evidence="1 2" key="1">
    <citation type="journal article" date="2022" name="bioRxiv">
        <title>Genomics of Preaxostyla Flagellates Illuminates Evolutionary Transitions and the Path Towards Mitochondrial Loss.</title>
        <authorList>
            <person name="Novak L.V.F."/>
            <person name="Treitli S.C."/>
            <person name="Pyrih J."/>
            <person name="Halakuc P."/>
            <person name="Pipaliya S.V."/>
            <person name="Vacek V."/>
            <person name="Brzon O."/>
            <person name="Soukal P."/>
            <person name="Eme L."/>
            <person name="Dacks J.B."/>
            <person name="Karnkowska A."/>
            <person name="Elias M."/>
            <person name="Hampl V."/>
        </authorList>
    </citation>
    <scope>NUCLEOTIDE SEQUENCE [LARGE SCALE GENOMIC DNA]</scope>
    <source>
        <strain evidence="1">NAU3</strain>
        <tissue evidence="1">Gut</tissue>
    </source>
</reference>
<accession>A0ABQ9YEZ7</accession>
<protein>
    <recommendedName>
        <fullName evidence="3">DUF1963 domain-containing protein</fullName>
    </recommendedName>
</protein>
<dbReference type="EMBL" id="JARBJD010000012">
    <property type="protein sequence ID" value="KAK2962211.1"/>
    <property type="molecule type" value="Genomic_DNA"/>
</dbReference>
<sequence>MDKHKARERYVSGEEKKNEFYQKLEKMLDERTKTPSLPYKLIPQKTSRYDSKMFGEPYLPPGFEYPLTVVPSVPSGGAGSQPPAADSEDKPLPLVFLGQLNFETLPHVPDFPTAGILQVYIDPRRDVYGINFDDQTLQTTWRMIYHPTIEHDETKLQQPPTTFAEGYMPGDVECLIAPESVVEERLSTYDYRFSTLWEETVQQEAIELGIEQWDCYDRLNPNEISLTHKIGGYPGFTQEDPRHQERYSEFDVLLWQSNSDDTLMWGDMGVANFFIRREDLVACRFDRVLYNWDCS</sequence>
<comment type="caution">
    <text evidence="1">The sequence shown here is derived from an EMBL/GenBank/DDBJ whole genome shotgun (WGS) entry which is preliminary data.</text>
</comment>
<evidence type="ECO:0000313" key="1">
    <source>
        <dbReference type="EMBL" id="KAK2962211.1"/>
    </source>
</evidence>
<dbReference type="Pfam" id="PF09234">
    <property type="entry name" value="DUF1963"/>
    <property type="match status" value="1"/>
</dbReference>
<evidence type="ECO:0000313" key="2">
    <source>
        <dbReference type="Proteomes" id="UP001281761"/>
    </source>
</evidence>
<proteinExistence type="predicted"/>